<protein>
    <submittedName>
        <fullName evidence="12">DEAD/DEAH box helicase</fullName>
    </submittedName>
</protein>
<evidence type="ECO:0000256" key="8">
    <source>
        <dbReference type="SAM" id="MobiDB-lite"/>
    </source>
</evidence>
<keyword evidence="3 7" id="KW-0347">Helicase</keyword>
<accession>A0ABX7MAV1</accession>
<dbReference type="CDD" id="cd00268">
    <property type="entry name" value="DEADc"/>
    <property type="match status" value="1"/>
</dbReference>
<feature type="compositionally biased region" description="Basic and acidic residues" evidence="8">
    <location>
        <begin position="385"/>
        <end position="460"/>
    </location>
</feature>
<dbReference type="InterPro" id="IPR050079">
    <property type="entry name" value="DEAD_box_RNA_helicase"/>
</dbReference>
<dbReference type="InterPro" id="IPR014014">
    <property type="entry name" value="RNA_helicase_DEAD_Q_motif"/>
</dbReference>
<evidence type="ECO:0000313" key="13">
    <source>
        <dbReference type="Proteomes" id="UP000663570"/>
    </source>
</evidence>
<comment type="similarity">
    <text evidence="5 7">Belongs to the DEAD box helicase family.</text>
</comment>
<dbReference type="InterPro" id="IPR027417">
    <property type="entry name" value="P-loop_NTPase"/>
</dbReference>
<dbReference type="SUPFAM" id="SSF52540">
    <property type="entry name" value="P-loop containing nucleoside triphosphate hydrolases"/>
    <property type="match status" value="1"/>
</dbReference>
<sequence>MSDIGFADLGLGQTLESTLASQGLTQPTPVQQKAIPMLLQGADLIASAPTGTGKTAAFLLPALARLTEAPKTKSIGPRILVLTPTRELAQQVANAAKQFSRQLNRVKTICVTGGESYREQNRAISTPHEILVATPGRLMDQMQSGRLDFSRLEVFVLDEADRMLDMGFSDDVMAIAAKLPTDRQTVCFTATMSRTVLSLSSQLQKNPQTIEVKAEVARTDAIDQQIVFVDNFGHKRRLLSHWLNGEASGQAVVFTSTKRSADELAAALDAEGHATAALHGDLQQRQRTRMLNQLRRGEVRVLVATDVAARGIDVPAITHVFNFDLPKFAEDYVHRIGRTGRAGATGTAVSFVGRDDVGALRGIERFIGRPVKITEVEGMVAEFKPGARGDGRRPAPRKWDERRPQGERREGRPFGDRNFGDRRPQGERSFGDRRPQGERSFGDRRPFASEPRSFGDRAPRGESFGNREGFGNSERPASREGFGNRDGYPKREGFRRDEAPRSFGDRPARDAAPYGDRPQREARPSGERSFADRRPDAPRKSWGDSKPFGAERPRRKFD</sequence>
<dbReference type="Pfam" id="PF00271">
    <property type="entry name" value="Helicase_C"/>
    <property type="match status" value="1"/>
</dbReference>
<evidence type="ECO:0000256" key="4">
    <source>
        <dbReference type="ARBA" id="ARBA00022840"/>
    </source>
</evidence>
<keyword evidence="13" id="KW-1185">Reference proteome</keyword>
<feature type="short sequence motif" description="Q motif" evidence="6">
    <location>
        <begin position="4"/>
        <end position="32"/>
    </location>
</feature>
<dbReference type="PROSITE" id="PS51195">
    <property type="entry name" value="Q_MOTIF"/>
    <property type="match status" value="1"/>
</dbReference>
<keyword evidence="4 7" id="KW-0067">ATP-binding</keyword>
<reference evidence="12 13" key="1">
    <citation type="submission" date="2021-02" db="EMBL/GenBank/DDBJ databases">
        <title>Niveibacterium changnyeongensis HC41.</title>
        <authorList>
            <person name="Kang M."/>
        </authorList>
    </citation>
    <scope>NUCLEOTIDE SEQUENCE [LARGE SCALE GENOMIC DNA]</scope>
    <source>
        <strain evidence="12 13">HC41</strain>
    </source>
</reference>
<dbReference type="InterPro" id="IPR014001">
    <property type="entry name" value="Helicase_ATP-bd"/>
</dbReference>
<dbReference type="PANTHER" id="PTHR47959:SF17">
    <property type="entry name" value="ATP-DEPENDENT RNA HELICASE DEAD BOX FAMILY"/>
    <property type="match status" value="1"/>
</dbReference>
<dbReference type="CDD" id="cd18787">
    <property type="entry name" value="SF2_C_DEAD"/>
    <property type="match status" value="1"/>
</dbReference>
<dbReference type="GO" id="GO:0004386">
    <property type="term" value="F:helicase activity"/>
    <property type="evidence" value="ECO:0007669"/>
    <property type="project" value="UniProtKB-KW"/>
</dbReference>
<evidence type="ECO:0000256" key="2">
    <source>
        <dbReference type="ARBA" id="ARBA00022801"/>
    </source>
</evidence>
<dbReference type="Pfam" id="PF00270">
    <property type="entry name" value="DEAD"/>
    <property type="match status" value="1"/>
</dbReference>
<feature type="compositionally biased region" description="Basic and acidic residues" evidence="8">
    <location>
        <begin position="487"/>
        <end position="509"/>
    </location>
</feature>
<dbReference type="InterPro" id="IPR044742">
    <property type="entry name" value="DEAD/DEAH_RhlB"/>
</dbReference>
<keyword evidence="2 7" id="KW-0378">Hydrolase</keyword>
<dbReference type="PROSITE" id="PS00039">
    <property type="entry name" value="DEAD_ATP_HELICASE"/>
    <property type="match status" value="1"/>
</dbReference>
<gene>
    <name evidence="12" type="ORF">JY500_09800</name>
</gene>
<evidence type="ECO:0000313" key="12">
    <source>
        <dbReference type="EMBL" id="QSI78876.1"/>
    </source>
</evidence>
<feature type="compositionally biased region" description="Basic and acidic residues" evidence="8">
    <location>
        <begin position="517"/>
        <end position="558"/>
    </location>
</feature>
<evidence type="ECO:0000259" key="11">
    <source>
        <dbReference type="PROSITE" id="PS51195"/>
    </source>
</evidence>
<organism evidence="12 13">
    <name type="scientific">Niveibacterium microcysteis</name>
    <dbReference type="NCBI Taxonomy" id="2811415"/>
    <lineage>
        <taxon>Bacteria</taxon>
        <taxon>Pseudomonadati</taxon>
        <taxon>Pseudomonadota</taxon>
        <taxon>Betaproteobacteria</taxon>
        <taxon>Rhodocyclales</taxon>
        <taxon>Rhodocyclaceae</taxon>
        <taxon>Niveibacterium</taxon>
    </lineage>
</organism>
<evidence type="ECO:0000256" key="7">
    <source>
        <dbReference type="RuleBase" id="RU000492"/>
    </source>
</evidence>
<dbReference type="Gene3D" id="3.40.50.300">
    <property type="entry name" value="P-loop containing nucleotide triphosphate hydrolases"/>
    <property type="match status" value="2"/>
</dbReference>
<feature type="domain" description="Helicase ATP-binding" evidence="9">
    <location>
        <begin position="35"/>
        <end position="210"/>
    </location>
</feature>
<dbReference type="EMBL" id="CP071060">
    <property type="protein sequence ID" value="QSI78876.1"/>
    <property type="molecule type" value="Genomic_DNA"/>
</dbReference>
<feature type="region of interest" description="Disordered" evidence="8">
    <location>
        <begin position="384"/>
        <end position="558"/>
    </location>
</feature>
<dbReference type="PROSITE" id="PS51194">
    <property type="entry name" value="HELICASE_CTER"/>
    <property type="match status" value="1"/>
</dbReference>
<dbReference type="InterPro" id="IPR000629">
    <property type="entry name" value="RNA-helicase_DEAD-box_CS"/>
</dbReference>
<keyword evidence="1 7" id="KW-0547">Nucleotide-binding</keyword>
<dbReference type="SMART" id="SM00490">
    <property type="entry name" value="HELICc"/>
    <property type="match status" value="1"/>
</dbReference>
<evidence type="ECO:0000256" key="5">
    <source>
        <dbReference type="ARBA" id="ARBA00038437"/>
    </source>
</evidence>
<evidence type="ECO:0000259" key="9">
    <source>
        <dbReference type="PROSITE" id="PS51192"/>
    </source>
</evidence>
<dbReference type="InterPro" id="IPR011545">
    <property type="entry name" value="DEAD/DEAH_box_helicase_dom"/>
</dbReference>
<dbReference type="Proteomes" id="UP000663570">
    <property type="component" value="Chromosome"/>
</dbReference>
<dbReference type="RefSeq" id="WP_172199259.1">
    <property type="nucleotide sequence ID" value="NZ_CP071060.1"/>
</dbReference>
<evidence type="ECO:0000259" key="10">
    <source>
        <dbReference type="PROSITE" id="PS51194"/>
    </source>
</evidence>
<feature type="domain" description="DEAD-box RNA helicase Q" evidence="11">
    <location>
        <begin position="4"/>
        <end position="32"/>
    </location>
</feature>
<evidence type="ECO:0000256" key="1">
    <source>
        <dbReference type="ARBA" id="ARBA00022741"/>
    </source>
</evidence>
<dbReference type="PANTHER" id="PTHR47959">
    <property type="entry name" value="ATP-DEPENDENT RNA HELICASE RHLE-RELATED"/>
    <property type="match status" value="1"/>
</dbReference>
<feature type="domain" description="Helicase C-terminal" evidence="10">
    <location>
        <begin position="221"/>
        <end position="384"/>
    </location>
</feature>
<dbReference type="InterPro" id="IPR001650">
    <property type="entry name" value="Helicase_C-like"/>
</dbReference>
<proteinExistence type="inferred from homology"/>
<name>A0ABX7MAV1_9RHOO</name>
<dbReference type="SMART" id="SM00487">
    <property type="entry name" value="DEXDc"/>
    <property type="match status" value="1"/>
</dbReference>
<evidence type="ECO:0000256" key="6">
    <source>
        <dbReference type="PROSITE-ProRule" id="PRU00552"/>
    </source>
</evidence>
<dbReference type="PROSITE" id="PS51192">
    <property type="entry name" value="HELICASE_ATP_BIND_1"/>
    <property type="match status" value="1"/>
</dbReference>
<evidence type="ECO:0000256" key="3">
    <source>
        <dbReference type="ARBA" id="ARBA00022806"/>
    </source>
</evidence>